<evidence type="ECO:0000256" key="2">
    <source>
        <dbReference type="SAM" id="Phobius"/>
    </source>
</evidence>
<feature type="region of interest" description="Disordered" evidence="1">
    <location>
        <begin position="61"/>
        <end position="116"/>
    </location>
</feature>
<accession>A0A197K7Y2</accession>
<dbReference type="AlphaFoldDB" id="A0A197K7Y2"/>
<reference evidence="3 4" key="1">
    <citation type="submission" date="2016-05" db="EMBL/GenBank/DDBJ databases">
        <title>Genome sequencing reveals origins of a unique bacterial endosymbiosis in the earliest lineages of terrestrial Fungi.</title>
        <authorList>
            <consortium name="DOE Joint Genome Institute"/>
            <person name="Uehling J."/>
            <person name="Gryganskyi A."/>
            <person name="Hameed K."/>
            <person name="Tschaplinski T."/>
            <person name="Misztal P."/>
            <person name="Wu S."/>
            <person name="Desiro A."/>
            <person name="Vande Pol N."/>
            <person name="Du Z.-Y."/>
            <person name="Zienkiewicz A."/>
            <person name="Zienkiewicz K."/>
            <person name="Morin E."/>
            <person name="Tisserant E."/>
            <person name="Splivallo R."/>
            <person name="Hainaut M."/>
            <person name="Henrissat B."/>
            <person name="Ohm R."/>
            <person name="Kuo A."/>
            <person name="Yan J."/>
            <person name="Lipzen A."/>
            <person name="Nolan M."/>
            <person name="Labutti K."/>
            <person name="Barry K."/>
            <person name="Goldstein A."/>
            <person name="Labbe J."/>
            <person name="Schadt C."/>
            <person name="Tuskan G."/>
            <person name="Grigoriev I."/>
            <person name="Martin F."/>
            <person name="Vilgalys R."/>
            <person name="Bonito G."/>
        </authorList>
    </citation>
    <scope>NUCLEOTIDE SEQUENCE [LARGE SCALE GENOMIC DNA]</scope>
    <source>
        <strain evidence="3 4">AG-77</strain>
    </source>
</reference>
<protein>
    <submittedName>
        <fullName evidence="3">Uncharacterized protein</fullName>
    </submittedName>
</protein>
<dbReference type="OrthoDB" id="2563506at2759"/>
<evidence type="ECO:0000313" key="4">
    <source>
        <dbReference type="Proteomes" id="UP000078512"/>
    </source>
</evidence>
<dbReference type="EMBL" id="KV442023">
    <property type="protein sequence ID" value="OAQ32811.1"/>
    <property type="molecule type" value="Genomic_DNA"/>
</dbReference>
<name>A0A197K7Y2_9FUNG</name>
<sequence length="360" mass="39998">MDGVDCDWCLVCEKHTAEGETYCSEECRLTDLMSSSASSSSSSSSAGSACFSSPSDSSLSLATSSTLHDNYSMPNARPTPTHPPRSCSPPAGTLPRHSVTTFSNNNSNNNPNNTRTITITNSHRQPQESTMSVPHRQAPMHLSTHSFMQHSAPSAQPRLQDHSNNVRLLPSSPLTWSDIEGYLFPLYFTTTTPGNSRDVWAYVYFERTSFPVPVPKIMGYLISSQVPMKKQETHTLQTTWKARNVHEKGCRITPIHLLSLLLQSSFVHIVVILLCSPRLPTPFFTFSLSLFPTQSSPFPPSHSLYSSFFFLLLSLPLYIRYAVLSFLFFPSQCLHPLSKQLQAPLSYLSSDRNVIPLSSS</sequence>
<proteinExistence type="predicted"/>
<feature type="compositionally biased region" description="Low complexity" evidence="1">
    <location>
        <begin position="100"/>
        <end position="116"/>
    </location>
</feature>
<evidence type="ECO:0000256" key="1">
    <source>
        <dbReference type="SAM" id="MobiDB-lite"/>
    </source>
</evidence>
<feature type="transmembrane region" description="Helical" evidence="2">
    <location>
        <begin position="257"/>
        <end position="279"/>
    </location>
</feature>
<gene>
    <name evidence="3" type="ORF">K457DRAFT_270625</name>
</gene>
<keyword evidence="2" id="KW-0812">Transmembrane</keyword>
<keyword evidence="2" id="KW-1133">Transmembrane helix</keyword>
<keyword evidence="4" id="KW-1185">Reference proteome</keyword>
<keyword evidence="2" id="KW-0472">Membrane</keyword>
<feature type="transmembrane region" description="Helical" evidence="2">
    <location>
        <begin position="308"/>
        <end position="329"/>
    </location>
</feature>
<organism evidence="3 4">
    <name type="scientific">Linnemannia elongata AG-77</name>
    <dbReference type="NCBI Taxonomy" id="1314771"/>
    <lineage>
        <taxon>Eukaryota</taxon>
        <taxon>Fungi</taxon>
        <taxon>Fungi incertae sedis</taxon>
        <taxon>Mucoromycota</taxon>
        <taxon>Mortierellomycotina</taxon>
        <taxon>Mortierellomycetes</taxon>
        <taxon>Mortierellales</taxon>
        <taxon>Mortierellaceae</taxon>
        <taxon>Linnemannia</taxon>
    </lineage>
</organism>
<evidence type="ECO:0000313" key="3">
    <source>
        <dbReference type="EMBL" id="OAQ32811.1"/>
    </source>
</evidence>
<dbReference type="Proteomes" id="UP000078512">
    <property type="component" value="Unassembled WGS sequence"/>
</dbReference>